<protein>
    <submittedName>
        <fullName evidence="1">Uncharacterized protein</fullName>
    </submittedName>
</protein>
<evidence type="ECO:0000313" key="2">
    <source>
        <dbReference type="Proteomes" id="UP000314294"/>
    </source>
</evidence>
<comment type="caution">
    <text evidence="1">The sequence shown here is derived from an EMBL/GenBank/DDBJ whole genome shotgun (WGS) entry which is preliminary data.</text>
</comment>
<name>A0A4Z2H1W6_9TELE</name>
<evidence type="ECO:0000313" key="1">
    <source>
        <dbReference type="EMBL" id="TNN59868.1"/>
    </source>
</evidence>
<reference evidence="1 2" key="1">
    <citation type="submission" date="2019-03" db="EMBL/GenBank/DDBJ databases">
        <title>First draft genome of Liparis tanakae, snailfish: a comprehensive survey of snailfish specific genes.</title>
        <authorList>
            <person name="Kim W."/>
            <person name="Song I."/>
            <person name="Jeong J.-H."/>
            <person name="Kim D."/>
            <person name="Kim S."/>
            <person name="Ryu S."/>
            <person name="Song J.Y."/>
            <person name="Lee S.K."/>
        </authorList>
    </citation>
    <scope>NUCLEOTIDE SEQUENCE [LARGE SCALE GENOMIC DNA]</scope>
    <source>
        <tissue evidence="1">Muscle</tissue>
    </source>
</reference>
<sequence length="157" mass="17874">MQGLRVLWGDMEGGLLDWVSLSSDRLWSNTTSPHQWGLLEKAVLQGIVGLDATLGIVVQHPEDQVLKLQVVSNSMARLPCPSATWTPCLHTQDGVELPRGWRLILFKAEYTKIKRFTQPWLLYRRMFSGFRSQWMMLSSGVARKSSAVHSCWANFRS</sequence>
<dbReference type="EMBL" id="SRLO01000346">
    <property type="protein sequence ID" value="TNN59868.1"/>
    <property type="molecule type" value="Genomic_DNA"/>
</dbReference>
<proteinExistence type="predicted"/>
<dbReference type="AlphaFoldDB" id="A0A4Z2H1W6"/>
<dbReference type="Proteomes" id="UP000314294">
    <property type="component" value="Unassembled WGS sequence"/>
</dbReference>
<accession>A0A4Z2H1W6</accession>
<keyword evidence="2" id="KW-1185">Reference proteome</keyword>
<organism evidence="1 2">
    <name type="scientific">Liparis tanakae</name>
    <name type="common">Tanaka's snailfish</name>
    <dbReference type="NCBI Taxonomy" id="230148"/>
    <lineage>
        <taxon>Eukaryota</taxon>
        <taxon>Metazoa</taxon>
        <taxon>Chordata</taxon>
        <taxon>Craniata</taxon>
        <taxon>Vertebrata</taxon>
        <taxon>Euteleostomi</taxon>
        <taxon>Actinopterygii</taxon>
        <taxon>Neopterygii</taxon>
        <taxon>Teleostei</taxon>
        <taxon>Neoteleostei</taxon>
        <taxon>Acanthomorphata</taxon>
        <taxon>Eupercaria</taxon>
        <taxon>Perciformes</taxon>
        <taxon>Cottioidei</taxon>
        <taxon>Cottales</taxon>
        <taxon>Liparidae</taxon>
        <taxon>Liparis</taxon>
    </lineage>
</organism>
<gene>
    <name evidence="1" type="ORF">EYF80_029917</name>
</gene>